<sequence>MKLFFTDFPKHAFPFFEDAKMHVLVVRHMTKGFSEPFLVHDNRMFAERAFYCLYRKGTDMNILFFLNPKAETAYVYDYCTLRQVLETMEYHKYSCIPMLNREGEYVGTITEGDLLWGIKSRTSLNIKEAEKIFITDFPRRADYEAVDADCDMEDLIQKAMNQNFVPVVDDQKKFIGIITRKSIINYCYKRLKEYSERENEA</sequence>
<dbReference type="InterPro" id="IPR051257">
    <property type="entry name" value="Diverse_CBS-Domain"/>
</dbReference>
<dbReference type="Gene3D" id="3.10.580.10">
    <property type="entry name" value="CBS-domain"/>
    <property type="match status" value="1"/>
</dbReference>
<keyword evidence="5" id="KW-1185">Reference proteome</keyword>
<reference evidence="5" key="1">
    <citation type="submission" date="2018-09" db="EMBL/GenBank/DDBJ databases">
        <title>Draft Genome Sequence of Mediterraneibacter sp. KCTC 15684.</title>
        <authorList>
            <person name="Kim J.S."/>
            <person name="Han K.I."/>
            <person name="Suh M.K."/>
            <person name="Lee K.C."/>
            <person name="Eom M.K."/>
            <person name="Lee J.H."/>
            <person name="Park S.H."/>
            <person name="Kang S.W."/>
            <person name="Park J.E."/>
            <person name="Oh B.S."/>
            <person name="Yu S.Y."/>
            <person name="Choi S.H."/>
            <person name="Lee D.H."/>
            <person name="Yoon H."/>
            <person name="Kim B."/>
            <person name="Yang S.J."/>
            <person name="Lee J.S."/>
        </authorList>
    </citation>
    <scope>NUCLEOTIDE SEQUENCE [LARGE SCALE GENOMIC DNA]</scope>
    <source>
        <strain evidence="5">KCTC 15684</strain>
    </source>
</reference>
<name>A0A391P7I8_9FIRM</name>
<dbReference type="EMBL" id="BHGK01000001">
    <property type="protein sequence ID" value="GCA65639.1"/>
    <property type="molecule type" value="Genomic_DNA"/>
</dbReference>
<proteinExistence type="predicted"/>
<dbReference type="PANTHER" id="PTHR43080:SF26">
    <property type="entry name" value="REGULATORY PROTEIN"/>
    <property type="match status" value="1"/>
</dbReference>
<protein>
    <recommendedName>
        <fullName evidence="3">CBS domain-containing protein</fullName>
    </recommendedName>
</protein>
<dbReference type="InterPro" id="IPR000644">
    <property type="entry name" value="CBS_dom"/>
</dbReference>
<dbReference type="PROSITE" id="PS51371">
    <property type="entry name" value="CBS"/>
    <property type="match status" value="1"/>
</dbReference>
<comment type="caution">
    <text evidence="4">The sequence shown here is derived from an EMBL/GenBank/DDBJ whole genome shotgun (WGS) entry which is preliminary data.</text>
</comment>
<evidence type="ECO:0000313" key="5">
    <source>
        <dbReference type="Proteomes" id="UP000265643"/>
    </source>
</evidence>
<keyword evidence="1 2" id="KW-0129">CBS domain</keyword>
<dbReference type="Proteomes" id="UP000265643">
    <property type="component" value="Unassembled WGS sequence"/>
</dbReference>
<accession>A0A391P7I8</accession>
<dbReference type="PANTHER" id="PTHR43080">
    <property type="entry name" value="CBS DOMAIN-CONTAINING PROTEIN CBSX3, MITOCHONDRIAL"/>
    <property type="match status" value="1"/>
</dbReference>
<dbReference type="AlphaFoldDB" id="A0A391P7I8"/>
<dbReference type="SUPFAM" id="SSF54631">
    <property type="entry name" value="CBS-domain pair"/>
    <property type="match status" value="1"/>
</dbReference>
<dbReference type="CDD" id="cd09834">
    <property type="entry name" value="CBS_pair_bac"/>
    <property type="match status" value="1"/>
</dbReference>
<evidence type="ECO:0000256" key="2">
    <source>
        <dbReference type="PROSITE-ProRule" id="PRU00703"/>
    </source>
</evidence>
<dbReference type="Pfam" id="PF00571">
    <property type="entry name" value="CBS"/>
    <property type="match status" value="2"/>
</dbReference>
<evidence type="ECO:0000313" key="4">
    <source>
        <dbReference type="EMBL" id="GCA65639.1"/>
    </source>
</evidence>
<evidence type="ECO:0000256" key="1">
    <source>
        <dbReference type="ARBA" id="ARBA00023122"/>
    </source>
</evidence>
<organism evidence="4 5">
    <name type="scientific">Mediterraneibacter butyricigenes</name>
    <dbReference type="NCBI Taxonomy" id="2316025"/>
    <lineage>
        <taxon>Bacteria</taxon>
        <taxon>Bacillati</taxon>
        <taxon>Bacillota</taxon>
        <taxon>Clostridia</taxon>
        <taxon>Lachnospirales</taxon>
        <taxon>Lachnospiraceae</taxon>
        <taxon>Mediterraneibacter</taxon>
    </lineage>
</organism>
<gene>
    <name evidence="4" type="ORF">KGMB01110_00750</name>
</gene>
<dbReference type="InterPro" id="IPR046342">
    <property type="entry name" value="CBS_dom_sf"/>
</dbReference>
<feature type="domain" description="CBS" evidence="3">
    <location>
        <begin position="66"/>
        <end position="124"/>
    </location>
</feature>
<evidence type="ECO:0000259" key="3">
    <source>
        <dbReference type="PROSITE" id="PS51371"/>
    </source>
</evidence>